<dbReference type="RefSeq" id="XP_016263563.1">
    <property type="nucleotide sequence ID" value="XM_016405357.1"/>
</dbReference>
<organism evidence="2 3">
    <name type="scientific">Exophiala oligosperma</name>
    <dbReference type="NCBI Taxonomy" id="215243"/>
    <lineage>
        <taxon>Eukaryota</taxon>
        <taxon>Fungi</taxon>
        <taxon>Dikarya</taxon>
        <taxon>Ascomycota</taxon>
        <taxon>Pezizomycotina</taxon>
        <taxon>Eurotiomycetes</taxon>
        <taxon>Chaetothyriomycetidae</taxon>
        <taxon>Chaetothyriales</taxon>
        <taxon>Herpotrichiellaceae</taxon>
        <taxon>Exophiala</taxon>
    </lineage>
</organism>
<accession>A0A0D2C0W6</accession>
<evidence type="ECO:0000313" key="3">
    <source>
        <dbReference type="Proteomes" id="UP000053342"/>
    </source>
</evidence>
<dbReference type="GeneID" id="27356533"/>
<proteinExistence type="predicted"/>
<sequence length="215" mass="23181">MPLGQLPHLQIQLNKSAPKVSSCLVILPRHTVPVPPVFPSHATAARAPAPLSGPVHGTTWHTHTTESTTTRHLSNLASLAVPTSRPAKVVVDDENGVQTRLHPDEHVGFDDPNLLQTVIYHSSELAGTDQDTLPIIVRNAPGDPVTVLGDVFLSDMRNYMSSDLVGALGLSRQATPISTTDVSREQDHLTLGTPGNGFQSKAPTSRITTRRPHRY</sequence>
<feature type="region of interest" description="Disordered" evidence="1">
    <location>
        <begin position="48"/>
        <end position="69"/>
    </location>
</feature>
<dbReference type="VEuPathDB" id="FungiDB:PV06_04459"/>
<gene>
    <name evidence="2" type="ORF">PV06_04459</name>
</gene>
<keyword evidence="3" id="KW-1185">Reference proteome</keyword>
<dbReference type="Proteomes" id="UP000053342">
    <property type="component" value="Unassembled WGS sequence"/>
</dbReference>
<dbReference type="OrthoDB" id="4146671at2759"/>
<feature type="compositionally biased region" description="Polar residues" evidence="1">
    <location>
        <begin position="196"/>
        <end position="207"/>
    </location>
</feature>
<dbReference type="EMBL" id="KN847335">
    <property type="protein sequence ID" value="KIW43347.1"/>
    <property type="molecule type" value="Genomic_DNA"/>
</dbReference>
<evidence type="ECO:0000313" key="2">
    <source>
        <dbReference type="EMBL" id="KIW43347.1"/>
    </source>
</evidence>
<reference evidence="2 3" key="1">
    <citation type="submission" date="2015-01" db="EMBL/GenBank/DDBJ databases">
        <title>The Genome Sequence of Exophiala oligosperma CBS72588.</title>
        <authorList>
            <consortium name="The Broad Institute Genomics Platform"/>
            <person name="Cuomo C."/>
            <person name="de Hoog S."/>
            <person name="Gorbushina A."/>
            <person name="Stielow B."/>
            <person name="Teixiera M."/>
            <person name="Abouelleil A."/>
            <person name="Chapman S.B."/>
            <person name="Priest M."/>
            <person name="Young S.K."/>
            <person name="Wortman J."/>
            <person name="Nusbaum C."/>
            <person name="Birren B."/>
        </authorList>
    </citation>
    <scope>NUCLEOTIDE SEQUENCE [LARGE SCALE GENOMIC DNA]</scope>
    <source>
        <strain evidence="2 3">CBS 72588</strain>
    </source>
</reference>
<feature type="compositionally biased region" description="Low complexity" evidence="1">
    <location>
        <begin position="56"/>
        <end position="69"/>
    </location>
</feature>
<feature type="region of interest" description="Disordered" evidence="1">
    <location>
        <begin position="177"/>
        <end position="215"/>
    </location>
</feature>
<dbReference type="HOGENOM" id="CLU_1283262_0_0_1"/>
<dbReference type="AlphaFoldDB" id="A0A0D2C0W6"/>
<protein>
    <submittedName>
        <fullName evidence="2">Uncharacterized protein</fullName>
    </submittedName>
</protein>
<name>A0A0D2C0W6_9EURO</name>
<evidence type="ECO:0000256" key="1">
    <source>
        <dbReference type="SAM" id="MobiDB-lite"/>
    </source>
</evidence>